<evidence type="ECO:0000256" key="1">
    <source>
        <dbReference type="ARBA" id="ARBA00010333"/>
    </source>
</evidence>
<dbReference type="GO" id="GO:0006865">
    <property type="term" value="P:amino acid transport"/>
    <property type="evidence" value="ECO:0007669"/>
    <property type="project" value="TreeGrafter"/>
</dbReference>
<dbReference type="Gene3D" id="3.40.190.10">
    <property type="entry name" value="Periplasmic binding protein-like II"/>
    <property type="match status" value="2"/>
</dbReference>
<dbReference type="EMBL" id="FPAW01000001">
    <property type="protein sequence ID" value="SFT38004.1"/>
    <property type="molecule type" value="Genomic_DNA"/>
</dbReference>
<protein>
    <submittedName>
        <fullName evidence="6">Amino acid ABC transporter substrate-binding protein, PAAT family</fullName>
    </submittedName>
</protein>
<dbReference type="InterPro" id="IPR001638">
    <property type="entry name" value="Solute-binding_3/MltF_N"/>
</dbReference>
<evidence type="ECO:0000256" key="4">
    <source>
        <dbReference type="SAM" id="SignalP"/>
    </source>
</evidence>
<dbReference type="AlphaFoldDB" id="A0A1I6XJF0"/>
<feature type="chain" id="PRO_5010227969" evidence="4">
    <location>
        <begin position="21"/>
        <end position="279"/>
    </location>
</feature>
<evidence type="ECO:0000256" key="3">
    <source>
        <dbReference type="ARBA" id="ARBA00022729"/>
    </source>
</evidence>
<dbReference type="GO" id="GO:0005576">
    <property type="term" value="C:extracellular region"/>
    <property type="evidence" value="ECO:0007669"/>
    <property type="project" value="TreeGrafter"/>
</dbReference>
<organism evidence="6 7">
    <name type="scientific">Sedimentitalea nanhaiensis</name>
    <dbReference type="NCBI Taxonomy" id="999627"/>
    <lineage>
        <taxon>Bacteria</taxon>
        <taxon>Pseudomonadati</taxon>
        <taxon>Pseudomonadota</taxon>
        <taxon>Alphaproteobacteria</taxon>
        <taxon>Rhodobacterales</taxon>
        <taxon>Paracoccaceae</taxon>
        <taxon>Sedimentitalea</taxon>
    </lineage>
</organism>
<dbReference type="InterPro" id="IPR051455">
    <property type="entry name" value="Bact_solute-bind_prot3"/>
</dbReference>
<gene>
    <name evidence="6" type="ORF">SAMN05216236_101289</name>
</gene>
<evidence type="ECO:0000259" key="5">
    <source>
        <dbReference type="SMART" id="SM00062"/>
    </source>
</evidence>
<dbReference type="PANTHER" id="PTHR30085">
    <property type="entry name" value="AMINO ACID ABC TRANSPORTER PERMEASE"/>
    <property type="match status" value="1"/>
</dbReference>
<reference evidence="6 7" key="1">
    <citation type="submission" date="2016-10" db="EMBL/GenBank/DDBJ databases">
        <authorList>
            <person name="de Groot N.N."/>
        </authorList>
    </citation>
    <scope>NUCLEOTIDE SEQUENCE [LARGE SCALE GENOMIC DNA]</scope>
    <source>
        <strain evidence="6 7">CGMCC 1.10959</strain>
    </source>
</reference>
<dbReference type="eggNOG" id="COG0834">
    <property type="taxonomic scope" value="Bacteria"/>
</dbReference>
<evidence type="ECO:0000256" key="2">
    <source>
        <dbReference type="ARBA" id="ARBA00022448"/>
    </source>
</evidence>
<name>A0A1I6XJF0_9RHOB</name>
<keyword evidence="2" id="KW-0813">Transport</keyword>
<accession>A0A1I6XJF0</accession>
<dbReference type="GO" id="GO:0030288">
    <property type="term" value="C:outer membrane-bounded periplasmic space"/>
    <property type="evidence" value="ECO:0007669"/>
    <property type="project" value="TreeGrafter"/>
</dbReference>
<dbReference type="SUPFAM" id="SSF53850">
    <property type="entry name" value="Periplasmic binding protein-like II"/>
    <property type="match status" value="1"/>
</dbReference>
<feature type="domain" description="Solute-binding protein family 3/N-terminal" evidence="5">
    <location>
        <begin position="31"/>
        <end position="258"/>
    </location>
</feature>
<keyword evidence="7" id="KW-1185">Reference proteome</keyword>
<dbReference type="PANTHER" id="PTHR30085:SF6">
    <property type="entry name" value="ABC TRANSPORTER GLUTAMINE-BINDING PROTEIN GLNH"/>
    <property type="match status" value="1"/>
</dbReference>
<dbReference type="RefSeq" id="WP_027263230.1">
    <property type="nucleotide sequence ID" value="NZ_FPAW01000001.1"/>
</dbReference>
<dbReference type="CDD" id="cd13688">
    <property type="entry name" value="PBP2_GltI_DEBP"/>
    <property type="match status" value="1"/>
</dbReference>
<proteinExistence type="inferred from homology"/>
<dbReference type="Pfam" id="PF00497">
    <property type="entry name" value="SBP_bac_3"/>
    <property type="match status" value="1"/>
</dbReference>
<keyword evidence="3 4" id="KW-0732">Signal</keyword>
<feature type="signal peptide" evidence="4">
    <location>
        <begin position="1"/>
        <end position="20"/>
    </location>
</feature>
<evidence type="ECO:0000313" key="6">
    <source>
        <dbReference type="EMBL" id="SFT38004.1"/>
    </source>
</evidence>
<dbReference type="SMART" id="SM00062">
    <property type="entry name" value="PBPb"/>
    <property type="match status" value="1"/>
</dbReference>
<sequence length="279" mass="29482">MRNPIYPLLAAALFALPASAQTLERIKETGEVHFGYRVDAAPLSYQNANGDPAGYAPLICVHIGQAIANSLQMTDLEASFVPVDASNRFDKVASGEIDLLCGASTITLTRRETVDFSDPIYVDGTAILQLQGASGSFPDLAGKKLGARDATTTLEALNTTLGETGMQADVVTFADHDAAIAALEAKDIDAYFADQSILASLIANSGKAETLQMSSEIMTIEKQGLALARGDADFRLLVDFALSELYASGRMRAIFDEAMPGAKPGAALQAMYLLAPTAR</sequence>
<evidence type="ECO:0000313" key="7">
    <source>
        <dbReference type="Proteomes" id="UP000182466"/>
    </source>
</evidence>
<dbReference type="OrthoDB" id="7240770at2"/>
<dbReference type="Proteomes" id="UP000182466">
    <property type="component" value="Unassembled WGS sequence"/>
</dbReference>
<comment type="similarity">
    <text evidence="1">Belongs to the bacterial solute-binding protein 3 family.</text>
</comment>
<dbReference type="STRING" id="999627.SAMN05216236_101289"/>